<feature type="non-terminal residue" evidence="2">
    <location>
        <position position="301"/>
    </location>
</feature>
<proteinExistence type="predicted"/>
<dbReference type="Proteomes" id="UP000649617">
    <property type="component" value="Unassembled WGS sequence"/>
</dbReference>
<keyword evidence="3" id="KW-1185">Reference proteome</keyword>
<reference evidence="2" key="1">
    <citation type="submission" date="2021-02" db="EMBL/GenBank/DDBJ databases">
        <authorList>
            <person name="Dougan E. K."/>
            <person name="Rhodes N."/>
            <person name="Thang M."/>
            <person name="Chan C."/>
        </authorList>
    </citation>
    <scope>NUCLEOTIDE SEQUENCE</scope>
</reference>
<evidence type="ECO:0000313" key="3">
    <source>
        <dbReference type="Proteomes" id="UP000649617"/>
    </source>
</evidence>
<dbReference type="OrthoDB" id="434017at2759"/>
<dbReference type="EMBL" id="CAJNIZ010005147">
    <property type="protein sequence ID" value="CAE7239299.1"/>
    <property type="molecule type" value="Genomic_DNA"/>
</dbReference>
<evidence type="ECO:0000256" key="1">
    <source>
        <dbReference type="SAM" id="MobiDB-lite"/>
    </source>
</evidence>
<gene>
    <name evidence="2" type="ORF">SPIL2461_LOCUS4033</name>
</gene>
<sequence>MDIYADWFKQPGDLQYLNCLIILWLFRLRQALDDRILERESRGGPSRLESFFGPKNSDDEVSAGTFIQKAVSMALSPECIPAEKDLAMGLAQLGAKTTGTMSRQAAFRALALAREHRRRQRLQLTKARSSLLAQQVKRSTWVPEGSRPTSAAPPGPGLGLTPGSGQPHTRKAFRCAAFVECLVKLALHRLGAKGSLELQRGAPTWWKCTWLLNHLGMRFVERVRDNQHQRNLKKLVGEEHTPDKWEELDFWWYRMHLTNRPRYINPMDRLVLFHPDLFEPMKAEAKIMVSEDRKGICPECQ</sequence>
<name>A0A812L099_SYMPI</name>
<protein>
    <submittedName>
        <fullName evidence="2">Uncharacterized protein</fullName>
    </submittedName>
</protein>
<feature type="region of interest" description="Disordered" evidence="1">
    <location>
        <begin position="137"/>
        <end position="166"/>
    </location>
</feature>
<organism evidence="2 3">
    <name type="scientific">Symbiodinium pilosum</name>
    <name type="common">Dinoflagellate</name>
    <dbReference type="NCBI Taxonomy" id="2952"/>
    <lineage>
        <taxon>Eukaryota</taxon>
        <taxon>Sar</taxon>
        <taxon>Alveolata</taxon>
        <taxon>Dinophyceae</taxon>
        <taxon>Suessiales</taxon>
        <taxon>Symbiodiniaceae</taxon>
        <taxon>Symbiodinium</taxon>
    </lineage>
</organism>
<dbReference type="AlphaFoldDB" id="A0A812L099"/>
<accession>A0A812L099</accession>
<evidence type="ECO:0000313" key="2">
    <source>
        <dbReference type="EMBL" id="CAE7239299.1"/>
    </source>
</evidence>
<comment type="caution">
    <text evidence="2">The sequence shown here is derived from an EMBL/GenBank/DDBJ whole genome shotgun (WGS) entry which is preliminary data.</text>
</comment>